<evidence type="ECO:0000256" key="3">
    <source>
        <dbReference type="ARBA" id="ARBA00023235"/>
    </source>
</evidence>
<dbReference type="PANTHER" id="PTHR42785:SF1">
    <property type="entry name" value="DNA TOPOISOMERASE"/>
    <property type="match status" value="1"/>
</dbReference>
<keyword evidence="7" id="KW-1185">Reference proteome</keyword>
<dbReference type="SMART" id="SM00437">
    <property type="entry name" value="TOP1Ac"/>
    <property type="match status" value="1"/>
</dbReference>
<dbReference type="PROSITE" id="PS52039">
    <property type="entry name" value="TOPO_IA_2"/>
    <property type="match status" value="1"/>
</dbReference>
<feature type="compositionally biased region" description="Basic residues" evidence="4">
    <location>
        <begin position="402"/>
        <end position="419"/>
    </location>
</feature>
<dbReference type="InterPro" id="IPR013497">
    <property type="entry name" value="Topo_IA_cen"/>
</dbReference>
<dbReference type="Pfam" id="PF13368">
    <property type="entry name" value="Toprim_C_rpt"/>
    <property type="match status" value="3"/>
</dbReference>
<dbReference type="Proteomes" id="UP000032900">
    <property type="component" value="Unassembled WGS sequence"/>
</dbReference>
<dbReference type="InterPro" id="IPR003602">
    <property type="entry name" value="Topo_IA_DNA-bd_dom"/>
</dbReference>
<dbReference type="GO" id="GO:0003677">
    <property type="term" value="F:DNA binding"/>
    <property type="evidence" value="ECO:0007669"/>
    <property type="project" value="UniProtKB-KW"/>
</dbReference>
<feature type="region of interest" description="Disordered" evidence="4">
    <location>
        <begin position="398"/>
        <end position="450"/>
    </location>
</feature>
<protein>
    <submittedName>
        <fullName evidence="6">DNA topoisomerase I</fullName>
    </submittedName>
</protein>
<proteinExistence type="predicted"/>
<dbReference type="Gene3D" id="1.10.460.10">
    <property type="entry name" value="Topoisomerase I, domain 2"/>
    <property type="match status" value="2"/>
</dbReference>
<keyword evidence="2" id="KW-0238">DNA-binding</keyword>
<dbReference type="STRING" id="1236989.JCM15548_12103"/>
<dbReference type="GO" id="GO:0003917">
    <property type="term" value="F:DNA topoisomerase type I (single strand cut, ATP-independent) activity"/>
    <property type="evidence" value="ECO:0007669"/>
    <property type="project" value="InterPro"/>
</dbReference>
<evidence type="ECO:0000259" key="5">
    <source>
        <dbReference type="PROSITE" id="PS52039"/>
    </source>
</evidence>
<dbReference type="EMBL" id="BAZW01000014">
    <property type="protein sequence ID" value="GAO29872.1"/>
    <property type="molecule type" value="Genomic_DNA"/>
</dbReference>
<evidence type="ECO:0000313" key="7">
    <source>
        <dbReference type="Proteomes" id="UP000032900"/>
    </source>
</evidence>
<feature type="domain" description="Topo IA-type catalytic" evidence="5">
    <location>
        <begin position="1"/>
        <end position="211"/>
    </location>
</feature>
<feature type="compositionally biased region" description="Low complexity" evidence="4">
    <location>
        <begin position="439"/>
        <end position="450"/>
    </location>
</feature>
<dbReference type="AlphaFoldDB" id="A0A0E9LWD3"/>
<name>A0A0E9LWD3_9BACT</name>
<dbReference type="Pfam" id="PF01131">
    <property type="entry name" value="Topoisom_bac"/>
    <property type="match status" value="1"/>
</dbReference>
<dbReference type="InterPro" id="IPR025589">
    <property type="entry name" value="Toprim_C_rpt"/>
</dbReference>
<comment type="caution">
    <text evidence="6">The sequence shown here is derived from an EMBL/GenBank/DDBJ whole genome shotgun (WGS) entry which is preliminary data.</text>
</comment>
<evidence type="ECO:0000256" key="2">
    <source>
        <dbReference type="ARBA" id="ARBA00023125"/>
    </source>
</evidence>
<accession>A0A0E9LWD3</accession>
<dbReference type="SUPFAM" id="SSF56712">
    <property type="entry name" value="Prokaryotic type I DNA topoisomerase"/>
    <property type="match status" value="1"/>
</dbReference>
<dbReference type="InterPro" id="IPR000380">
    <property type="entry name" value="Topo_IA"/>
</dbReference>
<feature type="compositionally biased region" description="Basic residues" evidence="4">
    <location>
        <begin position="428"/>
        <end position="438"/>
    </location>
</feature>
<gene>
    <name evidence="6" type="ORF">JCM15548_12103</name>
</gene>
<sequence length="450" mass="50550">MADAKIEKTSVNIKVSGSANYFQATGEVIQFDGFLKVYIESTDQEKEEEEMPGFLPHMEKGNPLDLDQMEARERWTQKPPRFTEASLVRKLEELGIGRPSTYAPTISTIQQRGYVVKEDRDGTPRDYRALVLKSGKVTGSTRTENTGAERSKLFPTDIGMVVNDFLVKYFPNIVNHDFTAEVEKEFDSIAAGELVWNVAIDKFYTPFHKQVEETLEKSERNTGERLLGDDPKTGKPVSVRIGRYGPMAQLGDGSDEEEKPAFASLTREQHIETITLEEALKLFELPRDLGLYEEKKVVVGVGRFGPYVRHDGKFVSLKKGIDDPLEISLDRAIELIEEKREKDNKKIIRAFEEEPGLQILNGRWGPYINFDGENYKIPKTTEAAALSLEDCRKIINETPKKSTGKKTAAKKSTVKKPVAKKSAEKKPATKKAVAKKTTTKAATTVKAKKK</sequence>
<organism evidence="6 7">
    <name type="scientific">Geofilum rubicundum JCM 15548</name>
    <dbReference type="NCBI Taxonomy" id="1236989"/>
    <lineage>
        <taxon>Bacteria</taxon>
        <taxon>Pseudomonadati</taxon>
        <taxon>Bacteroidota</taxon>
        <taxon>Bacteroidia</taxon>
        <taxon>Marinilabiliales</taxon>
        <taxon>Marinilabiliaceae</taxon>
        <taxon>Geofilum</taxon>
    </lineage>
</organism>
<dbReference type="GO" id="GO:0006265">
    <property type="term" value="P:DNA topological change"/>
    <property type="evidence" value="ECO:0007669"/>
    <property type="project" value="InterPro"/>
</dbReference>
<dbReference type="Gene3D" id="2.70.20.10">
    <property type="entry name" value="Topoisomerase I, domain 3"/>
    <property type="match status" value="1"/>
</dbReference>
<dbReference type="InterPro" id="IPR023405">
    <property type="entry name" value="Topo_IA_core_domain"/>
</dbReference>
<keyword evidence="1" id="KW-0799">Topoisomerase</keyword>
<dbReference type="PANTHER" id="PTHR42785">
    <property type="entry name" value="DNA TOPOISOMERASE, TYPE IA, CORE"/>
    <property type="match status" value="1"/>
</dbReference>
<reference evidence="6 7" key="1">
    <citation type="journal article" date="2015" name="Microbes Environ.">
        <title>Distribution and evolution of nitrogen fixation genes in the phylum bacteroidetes.</title>
        <authorList>
            <person name="Inoue J."/>
            <person name="Oshima K."/>
            <person name="Suda W."/>
            <person name="Sakamoto M."/>
            <person name="Iino T."/>
            <person name="Noda S."/>
            <person name="Hongoh Y."/>
            <person name="Hattori M."/>
            <person name="Ohkuma M."/>
        </authorList>
    </citation>
    <scope>NUCLEOTIDE SEQUENCE [LARGE SCALE GENOMIC DNA]</scope>
    <source>
        <strain evidence="6">JCM 15548</strain>
    </source>
</reference>
<dbReference type="InterPro" id="IPR013824">
    <property type="entry name" value="Topo_IA_cen_sub1"/>
</dbReference>
<evidence type="ECO:0000313" key="6">
    <source>
        <dbReference type="EMBL" id="GAO29872.1"/>
    </source>
</evidence>
<evidence type="ECO:0000256" key="4">
    <source>
        <dbReference type="SAM" id="MobiDB-lite"/>
    </source>
</evidence>
<keyword evidence="3 6" id="KW-0413">Isomerase</keyword>
<evidence type="ECO:0000256" key="1">
    <source>
        <dbReference type="ARBA" id="ARBA00023029"/>
    </source>
</evidence>
<dbReference type="InterPro" id="IPR013825">
    <property type="entry name" value="Topo_IA_cen_sub2"/>
</dbReference>